<feature type="region of interest" description="Disordered" evidence="1">
    <location>
        <begin position="169"/>
        <end position="190"/>
    </location>
</feature>
<dbReference type="EMBL" id="JANPWB010000012">
    <property type="protein sequence ID" value="KAJ1120831.1"/>
    <property type="molecule type" value="Genomic_DNA"/>
</dbReference>
<dbReference type="InterPro" id="IPR042566">
    <property type="entry name" value="L1_C"/>
</dbReference>
<keyword evidence="3" id="KW-1185">Reference proteome</keyword>
<evidence type="ECO:0000313" key="2">
    <source>
        <dbReference type="EMBL" id="KAJ1120831.1"/>
    </source>
</evidence>
<protein>
    <submittedName>
        <fullName evidence="2">Uncharacterized protein</fullName>
    </submittedName>
</protein>
<dbReference type="Gene3D" id="3.30.250.20">
    <property type="entry name" value="L1 transposable element, C-terminal domain"/>
    <property type="match status" value="1"/>
</dbReference>
<gene>
    <name evidence="2" type="ORF">NDU88_008980</name>
</gene>
<comment type="caution">
    <text evidence="2">The sequence shown here is derived from an EMBL/GenBank/DDBJ whole genome shotgun (WGS) entry which is preliminary data.</text>
</comment>
<accession>A0AAV7NXR1</accession>
<evidence type="ECO:0000256" key="1">
    <source>
        <dbReference type="SAM" id="MobiDB-lite"/>
    </source>
</evidence>
<evidence type="ECO:0000313" key="3">
    <source>
        <dbReference type="Proteomes" id="UP001066276"/>
    </source>
</evidence>
<proteinExistence type="predicted"/>
<feature type="region of interest" description="Disordered" evidence="1">
    <location>
        <begin position="107"/>
        <end position="144"/>
    </location>
</feature>
<dbReference type="Proteomes" id="UP001066276">
    <property type="component" value="Chromosome 8"/>
</dbReference>
<dbReference type="AlphaFoldDB" id="A0AAV7NXR1"/>
<organism evidence="2 3">
    <name type="scientific">Pleurodeles waltl</name>
    <name type="common">Iberian ribbed newt</name>
    <dbReference type="NCBI Taxonomy" id="8319"/>
    <lineage>
        <taxon>Eukaryota</taxon>
        <taxon>Metazoa</taxon>
        <taxon>Chordata</taxon>
        <taxon>Craniata</taxon>
        <taxon>Vertebrata</taxon>
        <taxon>Euteleostomi</taxon>
        <taxon>Amphibia</taxon>
        <taxon>Batrachia</taxon>
        <taxon>Caudata</taxon>
        <taxon>Salamandroidea</taxon>
        <taxon>Salamandridae</taxon>
        <taxon>Pleurodelinae</taxon>
        <taxon>Pleurodeles</taxon>
    </lineage>
</organism>
<feature type="compositionally biased region" description="Polar residues" evidence="1">
    <location>
        <begin position="107"/>
        <end position="117"/>
    </location>
</feature>
<reference evidence="2" key="1">
    <citation type="journal article" date="2022" name="bioRxiv">
        <title>Sequencing and chromosome-scale assembly of the giantPleurodeles waltlgenome.</title>
        <authorList>
            <person name="Brown T."/>
            <person name="Elewa A."/>
            <person name="Iarovenko S."/>
            <person name="Subramanian E."/>
            <person name="Araus A.J."/>
            <person name="Petzold A."/>
            <person name="Susuki M."/>
            <person name="Suzuki K.-i.T."/>
            <person name="Hayashi T."/>
            <person name="Toyoda A."/>
            <person name="Oliveira C."/>
            <person name="Osipova E."/>
            <person name="Leigh N.D."/>
            <person name="Simon A."/>
            <person name="Yun M.H."/>
        </authorList>
    </citation>
    <scope>NUCLEOTIDE SEQUENCE</scope>
    <source>
        <strain evidence="2">20211129_DDA</strain>
        <tissue evidence="2">Liver</tissue>
    </source>
</reference>
<name>A0AAV7NXR1_PLEWA</name>
<sequence>MKRVQTPRPIIACLLHHTQTHQLLRAAQTHGPLRADKYDVRITVDYSKDTNERKKAFLTLRPRLRQLEMKYDLFDSARMWVTENGVYKDFYNPEDLRIFLDSFQNQTKDPATSNRSQDTMEDNGHIPSSGLEKGNTDWYDSDNCSRGRDLERLTRAHDDRGQVPHAVAAHTQLSERDKSRSQLKPTFTPP</sequence>